<dbReference type="KEGG" id="glj:GKIL_3165"/>
<feature type="domain" description="AB hydrolase-1" evidence="1">
    <location>
        <begin position="65"/>
        <end position="250"/>
    </location>
</feature>
<sequence>MGVHLTPEQLQTLPEAERLTRALRMFVTPRPFERRPKERLLLASGTALHFEGGLAATSWGEGPPVLLVHGWDGRGTDMAPFVAPLVAAGRRAIALDGPAHGDSAGSESSMVRFAEAIGAVGAELGELAGIVGHSVGAGATVLALDRGLTVRRAVLIAAPATVEGIMRRFLHILELPENWLPAFQAMVEAEVGVPAAALDLVHIAGQQRIPALVVHADDDREVPVTDAQAIARAWPGARLYRVSHCGHRRILLVQAVVDEAVKFLLD</sequence>
<dbReference type="InterPro" id="IPR050228">
    <property type="entry name" value="Carboxylesterase_BioH"/>
</dbReference>
<dbReference type="SUPFAM" id="SSF53474">
    <property type="entry name" value="alpha/beta-Hydrolases"/>
    <property type="match status" value="1"/>
</dbReference>
<keyword evidence="2" id="KW-0808">Transferase</keyword>
<dbReference type="STRING" id="1183438.GKIL_3165"/>
<reference evidence="2 3" key="1">
    <citation type="journal article" date="2013" name="PLoS ONE">
        <title>Cultivation and Complete Genome Sequencing of Gloeobacter kilaueensis sp. nov., from a Lava Cave in Kilauea Caldera, Hawai'i.</title>
        <authorList>
            <person name="Saw J.H."/>
            <person name="Schatz M."/>
            <person name="Brown M.V."/>
            <person name="Kunkel D.D."/>
            <person name="Foster J.S."/>
            <person name="Shick H."/>
            <person name="Christensen S."/>
            <person name="Hou S."/>
            <person name="Wan X."/>
            <person name="Donachie S.P."/>
        </authorList>
    </citation>
    <scope>NUCLEOTIDE SEQUENCE [LARGE SCALE GENOMIC DNA]</scope>
    <source>
        <strain evidence="3">JS</strain>
    </source>
</reference>
<dbReference type="Proteomes" id="UP000017396">
    <property type="component" value="Chromosome"/>
</dbReference>
<name>U5QKH5_GLOK1</name>
<keyword evidence="3" id="KW-1185">Reference proteome</keyword>
<protein>
    <submittedName>
        <fullName evidence="2">Acetoin dehydrogenase E2 subunit dihydrolipoyllysine-residue acetyltransferase</fullName>
    </submittedName>
</protein>
<gene>
    <name evidence="2" type="ORF">GKIL_3165</name>
</gene>
<dbReference type="GO" id="GO:0016740">
    <property type="term" value="F:transferase activity"/>
    <property type="evidence" value="ECO:0007669"/>
    <property type="project" value="UniProtKB-KW"/>
</dbReference>
<dbReference type="OrthoDB" id="9785847at2"/>
<dbReference type="EMBL" id="CP003587">
    <property type="protein sequence ID" value="AGY59411.1"/>
    <property type="molecule type" value="Genomic_DNA"/>
</dbReference>
<dbReference type="RefSeq" id="WP_023174678.1">
    <property type="nucleotide sequence ID" value="NC_022600.1"/>
</dbReference>
<organism evidence="2 3">
    <name type="scientific">Gloeobacter kilaueensis (strain ATCC BAA-2537 / CCAP 1431/1 / ULC 316 / JS1)</name>
    <dbReference type="NCBI Taxonomy" id="1183438"/>
    <lineage>
        <taxon>Bacteria</taxon>
        <taxon>Bacillati</taxon>
        <taxon>Cyanobacteriota</taxon>
        <taxon>Cyanophyceae</taxon>
        <taxon>Gloeobacterales</taxon>
        <taxon>Gloeobacteraceae</taxon>
        <taxon>Gloeobacter</taxon>
    </lineage>
</organism>
<dbReference type="Pfam" id="PF12697">
    <property type="entry name" value="Abhydrolase_6"/>
    <property type="match status" value="1"/>
</dbReference>
<dbReference type="PANTHER" id="PTHR43194">
    <property type="entry name" value="HYDROLASE ALPHA/BETA FOLD FAMILY"/>
    <property type="match status" value="1"/>
</dbReference>
<evidence type="ECO:0000259" key="1">
    <source>
        <dbReference type="Pfam" id="PF12697"/>
    </source>
</evidence>
<dbReference type="InterPro" id="IPR029058">
    <property type="entry name" value="AB_hydrolase_fold"/>
</dbReference>
<dbReference type="AlphaFoldDB" id="U5QKH5"/>
<dbReference type="InterPro" id="IPR000073">
    <property type="entry name" value="AB_hydrolase_1"/>
</dbReference>
<dbReference type="eggNOG" id="COG1073">
    <property type="taxonomic scope" value="Bacteria"/>
</dbReference>
<dbReference type="Gene3D" id="3.40.50.1820">
    <property type="entry name" value="alpha/beta hydrolase"/>
    <property type="match status" value="1"/>
</dbReference>
<dbReference type="HOGENOM" id="CLU_072027_0_0_3"/>
<proteinExistence type="predicted"/>
<evidence type="ECO:0000313" key="2">
    <source>
        <dbReference type="EMBL" id="AGY59411.1"/>
    </source>
</evidence>
<dbReference type="PANTHER" id="PTHR43194:SF2">
    <property type="entry name" value="PEROXISOMAL MEMBRANE PROTEIN LPX1"/>
    <property type="match status" value="1"/>
</dbReference>
<accession>U5QKH5</accession>
<evidence type="ECO:0000313" key="3">
    <source>
        <dbReference type="Proteomes" id="UP000017396"/>
    </source>
</evidence>